<evidence type="ECO:0000256" key="5">
    <source>
        <dbReference type="ARBA" id="ARBA00022605"/>
    </source>
</evidence>
<dbReference type="Proteomes" id="UP000608420">
    <property type="component" value="Unassembled WGS sequence"/>
</dbReference>
<comment type="catalytic activity">
    <reaction evidence="10 11">
        <text>(1S,2R)-1-C-(indol-3-yl)glycerol 3-phosphate + L-serine = D-glyceraldehyde 3-phosphate + L-tryptophan + H2O</text>
        <dbReference type="Rhea" id="RHEA:10532"/>
        <dbReference type="ChEBI" id="CHEBI:15377"/>
        <dbReference type="ChEBI" id="CHEBI:33384"/>
        <dbReference type="ChEBI" id="CHEBI:57912"/>
        <dbReference type="ChEBI" id="CHEBI:58866"/>
        <dbReference type="ChEBI" id="CHEBI:59776"/>
        <dbReference type="EC" id="4.2.1.20"/>
    </reaction>
</comment>
<comment type="caution">
    <text evidence="13">The sequence shown here is derived from an EMBL/GenBank/DDBJ whole genome shotgun (WGS) entry which is preliminary data.</text>
</comment>
<dbReference type="HAMAP" id="MF_00133">
    <property type="entry name" value="Trp_synth_beta"/>
    <property type="match status" value="1"/>
</dbReference>
<evidence type="ECO:0000256" key="1">
    <source>
        <dbReference type="ARBA" id="ARBA00001933"/>
    </source>
</evidence>
<organism evidence="13 14">
    <name type="scientific">Paenibacillus aceti</name>
    <dbReference type="NCBI Taxonomy" id="1820010"/>
    <lineage>
        <taxon>Bacteria</taxon>
        <taxon>Bacillati</taxon>
        <taxon>Bacillota</taxon>
        <taxon>Bacilli</taxon>
        <taxon>Bacillales</taxon>
        <taxon>Paenibacillaceae</taxon>
        <taxon>Paenibacillus</taxon>
    </lineage>
</organism>
<gene>
    <name evidence="13" type="primary">trpB-1</name>
    <name evidence="11" type="synonym">trpB</name>
    <name evidence="13" type="ORF">GCM10010913_30550</name>
</gene>
<dbReference type="PROSITE" id="PS00168">
    <property type="entry name" value="TRP_SYNTHASE_BETA"/>
    <property type="match status" value="1"/>
</dbReference>
<comment type="subunit">
    <text evidence="4 11">Tetramer of two alpha and two beta chains.</text>
</comment>
<dbReference type="EC" id="4.2.1.20" evidence="11"/>
<dbReference type="InterPro" id="IPR036052">
    <property type="entry name" value="TrpB-like_PALP_sf"/>
</dbReference>
<evidence type="ECO:0000256" key="11">
    <source>
        <dbReference type="HAMAP-Rule" id="MF_00133"/>
    </source>
</evidence>
<evidence type="ECO:0000313" key="13">
    <source>
        <dbReference type="EMBL" id="GGG06600.1"/>
    </source>
</evidence>
<evidence type="ECO:0000256" key="6">
    <source>
        <dbReference type="ARBA" id="ARBA00022822"/>
    </source>
</evidence>
<dbReference type="CDD" id="cd06446">
    <property type="entry name" value="Trp-synth_B"/>
    <property type="match status" value="1"/>
</dbReference>
<evidence type="ECO:0000256" key="8">
    <source>
        <dbReference type="ARBA" id="ARBA00023141"/>
    </source>
</evidence>
<dbReference type="SUPFAM" id="SSF53686">
    <property type="entry name" value="Tryptophan synthase beta subunit-like PLP-dependent enzymes"/>
    <property type="match status" value="1"/>
</dbReference>
<proteinExistence type="inferred from homology"/>
<keyword evidence="6 11" id="KW-0822">Tryptophan biosynthesis</keyword>
<evidence type="ECO:0000313" key="14">
    <source>
        <dbReference type="Proteomes" id="UP000608420"/>
    </source>
</evidence>
<comment type="function">
    <text evidence="11">The beta subunit is responsible for the synthesis of L-tryptophan from indole and L-serine.</text>
</comment>
<sequence length="387" mass="42889">MSQQMQQQGYFGEFGGSFVPPELQEVMNYLSEQFYKFKDDPEFNEELRYYLREYVGRESPLTYAERLSDIWGGAKIYLKREDLNHTGAHKINNAIGQILLAKRMGAKRIIAETGAGQHGVATATACAMFDMECVIYMGAEDTRRQALNVFRMELLGATVVPVSKGQGRLKDAVDEALNDLVKNYQNTFYLLGSAVGPHPFPTMVKHFQSIISDESRRQILEKEGRLPDGVIACVGGGSNAIGAFAHYIDEPTVRLIGVEPDQAPTLTQGVPSVIHGFKCLVLLDEQGEPRKTYSIAAGLDYPGIGPEHSHLKVSGRAEYVTITNEEVLEAFQELSRTEGIIPALESAHAVAYAKKLAPTMRKDQILIVNLSGRGDKDVEQVFQMLKK</sequence>
<comment type="similarity">
    <text evidence="3 11">Belongs to the TrpB family.</text>
</comment>
<dbReference type="NCBIfam" id="TIGR00263">
    <property type="entry name" value="trpB"/>
    <property type="match status" value="1"/>
</dbReference>
<evidence type="ECO:0000259" key="12">
    <source>
        <dbReference type="Pfam" id="PF00291"/>
    </source>
</evidence>
<dbReference type="PIRSF" id="PIRSF001413">
    <property type="entry name" value="Trp_syn_beta"/>
    <property type="match status" value="1"/>
</dbReference>
<dbReference type="EMBL" id="BMIW01000023">
    <property type="protein sequence ID" value="GGG06600.1"/>
    <property type="molecule type" value="Genomic_DNA"/>
</dbReference>
<dbReference type="PANTHER" id="PTHR48077:SF3">
    <property type="entry name" value="TRYPTOPHAN SYNTHASE"/>
    <property type="match status" value="1"/>
</dbReference>
<feature type="modified residue" description="N6-(pyridoxal phosphate)lysine" evidence="11">
    <location>
        <position position="90"/>
    </location>
</feature>
<name>A0ABQ1VZ90_9BACL</name>
<evidence type="ECO:0000256" key="4">
    <source>
        <dbReference type="ARBA" id="ARBA00011270"/>
    </source>
</evidence>
<keyword evidence="14" id="KW-1185">Reference proteome</keyword>
<comment type="cofactor">
    <cofactor evidence="1 11">
        <name>pyridoxal 5'-phosphate</name>
        <dbReference type="ChEBI" id="CHEBI:597326"/>
    </cofactor>
</comment>
<dbReference type="InterPro" id="IPR006653">
    <property type="entry name" value="Trp_synth_b_CS"/>
</dbReference>
<keyword evidence="8 11" id="KW-0057">Aromatic amino acid biosynthesis</keyword>
<keyword evidence="5 11" id="KW-0028">Amino-acid biosynthesis</keyword>
<evidence type="ECO:0000256" key="3">
    <source>
        <dbReference type="ARBA" id="ARBA00009982"/>
    </source>
</evidence>
<dbReference type="InterPro" id="IPR023026">
    <property type="entry name" value="Trp_synth_beta/beta-like"/>
</dbReference>
<dbReference type="Pfam" id="PF00291">
    <property type="entry name" value="PALP"/>
    <property type="match status" value="1"/>
</dbReference>
<protein>
    <recommendedName>
        <fullName evidence="11">Tryptophan synthase beta chain</fullName>
        <ecNumber evidence="11">4.2.1.20</ecNumber>
    </recommendedName>
</protein>
<evidence type="ECO:0000256" key="10">
    <source>
        <dbReference type="ARBA" id="ARBA00049047"/>
    </source>
</evidence>
<evidence type="ECO:0000256" key="7">
    <source>
        <dbReference type="ARBA" id="ARBA00022898"/>
    </source>
</evidence>
<dbReference type="PANTHER" id="PTHR48077">
    <property type="entry name" value="TRYPTOPHAN SYNTHASE-RELATED"/>
    <property type="match status" value="1"/>
</dbReference>
<evidence type="ECO:0000256" key="2">
    <source>
        <dbReference type="ARBA" id="ARBA00004733"/>
    </source>
</evidence>
<evidence type="ECO:0000256" key="9">
    <source>
        <dbReference type="ARBA" id="ARBA00023239"/>
    </source>
</evidence>
<dbReference type="Gene3D" id="3.40.50.1100">
    <property type="match status" value="2"/>
</dbReference>
<keyword evidence="9 11" id="KW-0456">Lyase</keyword>
<accession>A0ABQ1VZ90</accession>
<comment type="pathway">
    <text evidence="2 11">Amino-acid biosynthesis; L-tryptophan biosynthesis; L-tryptophan from chorismate: step 5/5.</text>
</comment>
<reference evidence="14" key="1">
    <citation type="journal article" date="2019" name="Int. J. Syst. Evol. Microbiol.">
        <title>The Global Catalogue of Microorganisms (GCM) 10K type strain sequencing project: providing services to taxonomists for standard genome sequencing and annotation.</title>
        <authorList>
            <consortium name="The Broad Institute Genomics Platform"/>
            <consortium name="The Broad Institute Genome Sequencing Center for Infectious Disease"/>
            <person name="Wu L."/>
            <person name="Ma J."/>
        </authorList>
    </citation>
    <scope>NUCLEOTIDE SEQUENCE [LARGE SCALE GENOMIC DNA]</scope>
    <source>
        <strain evidence="14">CGMCC 1.15420</strain>
    </source>
</reference>
<dbReference type="InterPro" id="IPR001926">
    <property type="entry name" value="TrpB-like_PALP"/>
</dbReference>
<dbReference type="InterPro" id="IPR006654">
    <property type="entry name" value="Trp_synth_beta"/>
</dbReference>
<keyword evidence="7 11" id="KW-0663">Pyridoxal phosphate</keyword>
<feature type="domain" description="Tryptophan synthase beta chain-like PALP" evidence="12">
    <location>
        <begin position="57"/>
        <end position="368"/>
    </location>
</feature>